<dbReference type="AlphaFoldDB" id="A0A4S4BH87"/>
<feature type="binding site" evidence="1">
    <location>
        <position position="231"/>
    </location>
    <ligand>
        <name>a divalent metal cation</name>
        <dbReference type="ChEBI" id="CHEBI:60240"/>
        <label>1</label>
    </ligand>
</feature>
<keyword evidence="3" id="KW-1185">Reference proteome</keyword>
<protein>
    <submittedName>
        <fullName evidence="2">TatD family deoxyribonuclease</fullName>
    </submittedName>
</protein>
<dbReference type="EMBL" id="SSOB01000059">
    <property type="protein sequence ID" value="THF73279.1"/>
    <property type="molecule type" value="Genomic_DNA"/>
</dbReference>
<feature type="binding site" evidence="1">
    <location>
        <position position="26"/>
    </location>
    <ligand>
        <name>a divalent metal cation</name>
        <dbReference type="ChEBI" id="CHEBI:60240"/>
        <label>1</label>
    </ligand>
</feature>
<accession>A0A4S4BH87</accession>
<name>A0A4S4BH87_9BACL</name>
<dbReference type="PANTHER" id="PTHR46124">
    <property type="entry name" value="D-AMINOACYL-TRNA DEACYLASE"/>
    <property type="match status" value="1"/>
</dbReference>
<dbReference type="InterPro" id="IPR001130">
    <property type="entry name" value="TatD-like"/>
</dbReference>
<dbReference type="Pfam" id="PF01026">
    <property type="entry name" value="TatD_DNase"/>
    <property type="match status" value="1"/>
</dbReference>
<feature type="binding site" evidence="1">
    <location>
        <position position="24"/>
    </location>
    <ligand>
        <name>a divalent metal cation</name>
        <dbReference type="ChEBI" id="CHEBI:60240"/>
        <label>1</label>
    </ligand>
</feature>
<dbReference type="OrthoDB" id="9775608at2"/>
<sequence length="285" mass="31736">MRDDPPIGEDVPMHGASYPLYDAHIHLDSYPEERREPLLAEALAAGAAGLVAVSMDVASCEENRRLAQRHPGLVLPAYGHHPEQPALAADGPELGRLCDWIRARAAEGEPFAIGEVGLPYYLRTETESRGEPFDEAPYVRQLERFVALAAELDRPIVLHAVYEDADKALELLERHRVRQAHFHWFKGSAATVRRMARSGYYVSCTPDVLYEPDIRELASAYPLELLMTETDGPWPFEGPFAGRETTPAMTRDVVRELGRLRGLSEEAAGRALAANARRLYWGPDA</sequence>
<feature type="binding site" evidence="1">
    <location>
        <position position="115"/>
    </location>
    <ligand>
        <name>a divalent metal cation</name>
        <dbReference type="ChEBI" id="CHEBI:60240"/>
        <label>1</label>
    </ligand>
</feature>
<dbReference type="SUPFAM" id="SSF51556">
    <property type="entry name" value="Metallo-dependent hydrolases"/>
    <property type="match status" value="1"/>
</dbReference>
<evidence type="ECO:0000313" key="3">
    <source>
        <dbReference type="Proteomes" id="UP000310636"/>
    </source>
</evidence>
<dbReference type="Gene3D" id="3.20.20.140">
    <property type="entry name" value="Metal-dependent hydrolases"/>
    <property type="match status" value="1"/>
</dbReference>
<comment type="caution">
    <text evidence="2">The sequence shown here is derived from an EMBL/GenBank/DDBJ whole genome shotgun (WGS) entry which is preliminary data.</text>
</comment>
<feature type="binding site" evidence="1">
    <location>
        <position position="159"/>
    </location>
    <ligand>
        <name>a divalent metal cation</name>
        <dbReference type="ChEBI" id="CHEBI:60240"/>
        <label>2</label>
    </ligand>
</feature>
<dbReference type="PANTHER" id="PTHR46124:SF2">
    <property type="entry name" value="D-AMINOACYL-TRNA DEACYLASE"/>
    <property type="match status" value="1"/>
</dbReference>
<evidence type="ECO:0000313" key="2">
    <source>
        <dbReference type="EMBL" id="THF73279.1"/>
    </source>
</evidence>
<dbReference type="PIRSF" id="PIRSF005902">
    <property type="entry name" value="DNase_TatD"/>
    <property type="match status" value="1"/>
</dbReference>
<reference evidence="2 3" key="1">
    <citation type="submission" date="2019-04" db="EMBL/GenBank/DDBJ databases">
        <title>Cohnella sp. nov. isolated from preserved vegetables.</title>
        <authorList>
            <person name="Lin S.-Y."/>
            <person name="Hung M.-H."/>
            <person name="Young C.-C."/>
        </authorList>
    </citation>
    <scope>NUCLEOTIDE SEQUENCE [LARGE SCALE GENOMIC DNA]</scope>
    <source>
        <strain evidence="2 3">CC-MHH1044</strain>
    </source>
</reference>
<dbReference type="InterPro" id="IPR032466">
    <property type="entry name" value="Metal_Hydrolase"/>
</dbReference>
<dbReference type="Proteomes" id="UP000310636">
    <property type="component" value="Unassembled WGS sequence"/>
</dbReference>
<dbReference type="GO" id="GO:0046872">
    <property type="term" value="F:metal ion binding"/>
    <property type="evidence" value="ECO:0007669"/>
    <property type="project" value="UniProtKB-KW"/>
</dbReference>
<gene>
    <name evidence="2" type="ORF">E6C55_29970</name>
</gene>
<keyword evidence="1" id="KW-0479">Metal-binding</keyword>
<feature type="binding site" evidence="1">
    <location>
        <position position="183"/>
    </location>
    <ligand>
        <name>a divalent metal cation</name>
        <dbReference type="ChEBI" id="CHEBI:60240"/>
        <label>2</label>
    </ligand>
</feature>
<dbReference type="GO" id="GO:0016788">
    <property type="term" value="F:hydrolase activity, acting on ester bonds"/>
    <property type="evidence" value="ECO:0007669"/>
    <property type="project" value="InterPro"/>
</dbReference>
<evidence type="ECO:0000256" key="1">
    <source>
        <dbReference type="PIRSR" id="PIRSR005902-1"/>
    </source>
</evidence>
<organism evidence="2 3">
    <name type="scientific">Cohnella fermenti</name>
    <dbReference type="NCBI Taxonomy" id="2565925"/>
    <lineage>
        <taxon>Bacteria</taxon>
        <taxon>Bacillati</taxon>
        <taxon>Bacillota</taxon>
        <taxon>Bacilli</taxon>
        <taxon>Bacillales</taxon>
        <taxon>Paenibacillaceae</taxon>
        <taxon>Cohnella</taxon>
    </lineage>
</organism>
<proteinExistence type="predicted"/>